<gene>
    <name evidence="2" type="ORF">AArcSt2_14690</name>
</gene>
<feature type="domain" description="DAC" evidence="1">
    <location>
        <begin position="10"/>
        <end position="177"/>
    </location>
</feature>
<comment type="caution">
    <text evidence="2">The sequence shown here is derived from an EMBL/GenBank/DDBJ whole genome shotgun (WGS) entry which is preliminary data.</text>
</comment>
<dbReference type="Gene3D" id="3.40.1700.10">
    <property type="entry name" value="DNA integrity scanning protein, DisA, N-terminal domain"/>
    <property type="match status" value="1"/>
</dbReference>
<evidence type="ECO:0000313" key="2">
    <source>
        <dbReference type="EMBL" id="MCL9818187.1"/>
    </source>
</evidence>
<keyword evidence="3" id="KW-1185">Reference proteome</keyword>
<name>A0AAE3K9B5_9EURY</name>
<protein>
    <submittedName>
        <fullName evidence="2">Diadenylate cyclase</fullName>
    </submittedName>
</protein>
<evidence type="ECO:0000313" key="3">
    <source>
        <dbReference type="Proteomes" id="UP001203207"/>
    </source>
</evidence>
<dbReference type="Proteomes" id="UP001203207">
    <property type="component" value="Unassembled WGS sequence"/>
</dbReference>
<dbReference type="RefSeq" id="WP_250585683.1">
    <property type="nucleotide sequence ID" value="NZ_JAKRVX010000008.1"/>
</dbReference>
<dbReference type="EMBL" id="JAKRVX010000008">
    <property type="protein sequence ID" value="MCL9818187.1"/>
    <property type="molecule type" value="Genomic_DNA"/>
</dbReference>
<sequence>MALQISYGDHENVVEIVDRVRYCLESISLSFSEWNSPRIKGPGVYIAVIADRQYGEYADIMGKNQWPISQCMSVYHEDAFYDACETVCLECDGGVVIAVDGQIEPTMVRFRDLGTVPSENGSRIKTVNYKPWMGARHMSAIETSVRPEVIATITLSEESGRVSVFRDGEMESRSRQQIATEWRAD</sequence>
<dbReference type="AlphaFoldDB" id="A0AAE3K9B5"/>
<proteinExistence type="predicted"/>
<dbReference type="InterPro" id="IPR003390">
    <property type="entry name" value="DNA_integrity_scan_DisA_N"/>
</dbReference>
<dbReference type="InterPro" id="IPR036888">
    <property type="entry name" value="DNA_integrity_DisA_N_sf"/>
</dbReference>
<reference evidence="2" key="2">
    <citation type="submission" date="2022-02" db="EMBL/GenBank/DDBJ databases">
        <authorList>
            <person name="Elcheninov A.G."/>
            <person name="Sorokin D.Y."/>
            <person name="Kublanov I.V."/>
        </authorList>
    </citation>
    <scope>NUCLEOTIDE SEQUENCE</scope>
    <source>
        <strain evidence="2">AArc-St2</strain>
    </source>
</reference>
<dbReference type="PROSITE" id="PS51794">
    <property type="entry name" value="DAC"/>
    <property type="match status" value="1"/>
</dbReference>
<organism evidence="2 3">
    <name type="scientific">Natronocalculus amylovorans</name>
    <dbReference type="NCBI Taxonomy" id="2917812"/>
    <lineage>
        <taxon>Archaea</taxon>
        <taxon>Methanobacteriati</taxon>
        <taxon>Methanobacteriota</taxon>
        <taxon>Stenosarchaea group</taxon>
        <taxon>Halobacteria</taxon>
        <taxon>Halobacteriales</taxon>
        <taxon>Haloferacaceae</taxon>
        <taxon>Natronocalculus</taxon>
    </lineage>
</organism>
<dbReference type="SUPFAM" id="SSF143597">
    <property type="entry name" value="YojJ-like"/>
    <property type="match status" value="1"/>
</dbReference>
<evidence type="ECO:0000259" key="1">
    <source>
        <dbReference type="PROSITE" id="PS51794"/>
    </source>
</evidence>
<accession>A0AAE3K9B5</accession>
<reference evidence="2" key="1">
    <citation type="journal article" date="2022" name="Syst. Appl. Microbiol.">
        <title>Natronocalculus amylovorans gen. nov., sp. nov., and Natranaeroarchaeum aerophilus sp. nov., dominant culturable amylolytic natronoarchaea from hypersaline soda lakes in southwestern Siberia.</title>
        <authorList>
            <person name="Sorokin D.Y."/>
            <person name="Elcheninov A.G."/>
            <person name="Khizhniak T.V."/>
            <person name="Koenen M."/>
            <person name="Bale N.J."/>
            <person name="Damste J.S.S."/>
            <person name="Kublanov I.V."/>
        </authorList>
    </citation>
    <scope>NUCLEOTIDE SEQUENCE</scope>
    <source>
        <strain evidence="2">AArc-St2</strain>
    </source>
</reference>